<evidence type="ECO:0000256" key="1">
    <source>
        <dbReference type="ARBA" id="ARBA00004141"/>
    </source>
</evidence>
<name>A0AA91FT43_9BACT</name>
<proteinExistence type="predicted"/>
<evidence type="ECO:0000256" key="6">
    <source>
        <dbReference type="SAM" id="Phobius"/>
    </source>
</evidence>
<dbReference type="PANTHER" id="PTHR30071">
    <property type="entry name" value="HEME EXPORTER PROTEIN C"/>
    <property type="match status" value="1"/>
</dbReference>
<feature type="transmembrane region" description="Helical" evidence="6">
    <location>
        <begin position="602"/>
        <end position="620"/>
    </location>
</feature>
<dbReference type="PANTHER" id="PTHR30071:SF1">
    <property type="entry name" value="CYTOCHROME B_B6 PROTEIN-RELATED"/>
    <property type="match status" value="1"/>
</dbReference>
<evidence type="ECO:0000256" key="2">
    <source>
        <dbReference type="ARBA" id="ARBA00022692"/>
    </source>
</evidence>
<feature type="transmembrane region" description="Helical" evidence="6">
    <location>
        <begin position="666"/>
        <end position="682"/>
    </location>
</feature>
<evidence type="ECO:0000256" key="4">
    <source>
        <dbReference type="ARBA" id="ARBA00022989"/>
    </source>
</evidence>
<reference evidence="9 10" key="1">
    <citation type="submission" date="2016-05" db="EMBL/GenBank/DDBJ databases">
        <authorList>
            <person name="Caceres A."/>
            <person name="Munoz I."/>
            <person name="Iraola G."/>
            <person name="Diaz-Viraque F."/>
            <person name="Greif G."/>
            <person name="Collado L."/>
        </authorList>
    </citation>
    <scope>NUCLEOTIDE SEQUENCE [LARGE SCALE GENOMIC DNA]</scope>
    <source>
        <strain evidence="9 10">WBE38</strain>
    </source>
</reference>
<organism evidence="9 10">
    <name type="scientific">Campylobacter ornithocola</name>
    <dbReference type="NCBI Taxonomy" id="1848766"/>
    <lineage>
        <taxon>Bacteria</taxon>
        <taxon>Pseudomonadati</taxon>
        <taxon>Campylobacterota</taxon>
        <taxon>Epsilonproteobacteria</taxon>
        <taxon>Campylobacterales</taxon>
        <taxon>Campylobacteraceae</taxon>
        <taxon>Campylobacter</taxon>
    </lineage>
</organism>
<dbReference type="InterPro" id="IPR045062">
    <property type="entry name" value="Cyt_c_biogenesis_CcsA/CcmC"/>
</dbReference>
<dbReference type="EMBL" id="LXSU01000096">
    <property type="protein sequence ID" value="OCX42856.1"/>
    <property type="molecule type" value="Genomic_DNA"/>
</dbReference>
<dbReference type="Proteomes" id="UP000094873">
    <property type="component" value="Unassembled WGS sequence"/>
</dbReference>
<dbReference type="GO" id="GO:0005886">
    <property type="term" value="C:plasma membrane"/>
    <property type="evidence" value="ECO:0007669"/>
    <property type="project" value="TreeGrafter"/>
</dbReference>
<keyword evidence="2 6" id="KW-0812">Transmembrane</keyword>
<dbReference type="InterPro" id="IPR002541">
    <property type="entry name" value="Cyt_c_assembly"/>
</dbReference>
<keyword evidence="4 6" id="KW-1133">Transmembrane helix</keyword>
<evidence type="ECO:0000259" key="7">
    <source>
        <dbReference type="Pfam" id="PF01578"/>
    </source>
</evidence>
<feature type="transmembrane region" description="Helical" evidence="6">
    <location>
        <begin position="689"/>
        <end position="708"/>
    </location>
</feature>
<evidence type="ECO:0000256" key="5">
    <source>
        <dbReference type="ARBA" id="ARBA00023136"/>
    </source>
</evidence>
<sequence length="901" mass="104030">MLMRYFFSLAMSFLLMSVYVIACAVATFIENDFGISAAKALIYNNAWFDMLHLLLGLNLIGVILYNKLLQKKKYSILLLHLSFIVILIGAGLTRYFGLEGGMYIREGGISNTIVTREEFIKIIDFDTNSSLEFPISFTPLTQKHFEKTIDLSDQKLTISSTSYTPQKDSITPASLELNIHYKNISKHIVLNPNFTGKEIMQFNMQGKNFGVNWGPREIKLPFALLLEDFILERYLGSMSPSSYTSKIKIIDEQNNINLSYDIFMNNVLDYGGYRFFQSSYDQDEQGTILSVNKDPGKIPTYIGYTLLILGFLWVLFDKNSRFHRLSVYLKKGQSFVLFILLFISFQTPLFAQENKNEILNLVTSLQKNSYEHSLNFAKLLIQDHNGRIKPLDTLAMEFIYKITQKDKFLNLHYNQIFLAMMIYPKEFRKIKMIATKTSKLRELIGTDINEKYIAFDDVFDNGVYKLSNYVEEANRKKPSLRNNFDKDLLALDEKINHAYYIYSGQALTIFPDINEQSLRWYSPVQILPFAKEDVERLQMLLVSYFLQVRNGIENNQWQDANEILQSLKDFQYHYGSKVLPQKERLDLEILLNHYNIFDNLTFVYISFAMVFFFLSFYTILKNISLSTFVYRFFYIILSTCVFIHALALIIRWYVGEHAPWSNAYESMIYIAFACAISAVIFFRKSLLALCGASFLAGIALFVAHLGFMDPQIGNLVPVLKSYWLNIHVSIITASYGFLALCFIIGVLNLILFTLRGKNKNIDLNIIKLHCVNEMSMIIGLAMLTIGNFLGGVWANESWGRYWGWDPKETWALISIVVYTMVLHLRFIFKTYFIFVFASASVLAFYSILMTYFGVNFYLSGLHSYANGDAFPIPTFVYVLIVLNFVLIISAGRKRDLNMPSF</sequence>
<evidence type="ECO:0000256" key="3">
    <source>
        <dbReference type="ARBA" id="ARBA00022748"/>
    </source>
</evidence>
<feature type="transmembrane region" description="Helical" evidence="6">
    <location>
        <begin position="775"/>
        <end position="794"/>
    </location>
</feature>
<feature type="transmembrane region" description="Helical" evidence="6">
    <location>
        <begin position="77"/>
        <end position="96"/>
    </location>
</feature>
<dbReference type="RefSeq" id="WP_066008100.1">
    <property type="nucleotide sequence ID" value="NZ_CP053848.1"/>
</dbReference>
<feature type="transmembrane region" description="Helical" evidence="6">
    <location>
        <begin position="835"/>
        <end position="858"/>
    </location>
</feature>
<accession>A0AA91FT43</accession>
<evidence type="ECO:0000313" key="9">
    <source>
        <dbReference type="EMBL" id="OCX42856.1"/>
    </source>
</evidence>
<gene>
    <name evidence="9" type="ORF">A7X81_05925</name>
</gene>
<feature type="transmembrane region" description="Helical" evidence="6">
    <location>
        <begin position="298"/>
        <end position="315"/>
    </location>
</feature>
<keyword evidence="5 6" id="KW-0472">Membrane</keyword>
<feature type="transmembrane region" description="Helical" evidence="6">
    <location>
        <begin position="335"/>
        <end position="351"/>
    </location>
</feature>
<evidence type="ECO:0000259" key="8">
    <source>
        <dbReference type="Pfam" id="PF05140"/>
    </source>
</evidence>
<dbReference type="InterPro" id="IPR007816">
    <property type="entry name" value="ResB-like_domain"/>
</dbReference>
<keyword evidence="10" id="KW-1185">Reference proteome</keyword>
<feature type="domain" description="Cytochrome c assembly protein" evidence="7">
    <location>
        <begin position="660"/>
        <end position="862"/>
    </location>
</feature>
<protein>
    <submittedName>
        <fullName evidence="9">Cytochrome C biogenesis protein</fullName>
    </submittedName>
</protein>
<feature type="transmembrane region" description="Helical" evidence="6">
    <location>
        <begin position="809"/>
        <end position="828"/>
    </location>
</feature>
<feature type="transmembrane region" description="Helical" evidence="6">
    <location>
        <begin position="632"/>
        <end position="654"/>
    </location>
</feature>
<evidence type="ECO:0000313" key="10">
    <source>
        <dbReference type="Proteomes" id="UP000094873"/>
    </source>
</evidence>
<dbReference type="Pfam" id="PF05140">
    <property type="entry name" value="ResB"/>
    <property type="match status" value="1"/>
</dbReference>
<feature type="transmembrane region" description="Helical" evidence="6">
    <location>
        <begin position="870"/>
        <end position="891"/>
    </location>
</feature>
<dbReference type="GO" id="GO:0020037">
    <property type="term" value="F:heme binding"/>
    <property type="evidence" value="ECO:0007669"/>
    <property type="project" value="InterPro"/>
</dbReference>
<feature type="transmembrane region" description="Helical" evidence="6">
    <location>
        <begin position="728"/>
        <end position="754"/>
    </location>
</feature>
<comment type="subcellular location">
    <subcellularLocation>
        <location evidence="1">Membrane</location>
        <topology evidence="1">Multi-pass membrane protein</topology>
    </subcellularLocation>
</comment>
<dbReference type="GO" id="GO:0017004">
    <property type="term" value="P:cytochrome complex assembly"/>
    <property type="evidence" value="ECO:0007669"/>
    <property type="project" value="UniProtKB-KW"/>
</dbReference>
<dbReference type="AlphaFoldDB" id="A0AA91FT43"/>
<dbReference type="Pfam" id="PF01578">
    <property type="entry name" value="Cytochrom_C_asm"/>
    <property type="match status" value="1"/>
</dbReference>
<comment type="caution">
    <text evidence="9">The sequence shown here is derived from an EMBL/GenBank/DDBJ whole genome shotgun (WGS) entry which is preliminary data.</text>
</comment>
<feature type="domain" description="ResB-like" evidence="8">
    <location>
        <begin position="212"/>
        <end position="285"/>
    </location>
</feature>
<keyword evidence="3" id="KW-0201">Cytochrome c-type biogenesis</keyword>
<feature type="transmembrane region" description="Helical" evidence="6">
    <location>
        <begin position="46"/>
        <end position="65"/>
    </location>
</feature>